<dbReference type="InterPro" id="IPR042216">
    <property type="entry name" value="MitoNEET_CISD"/>
</dbReference>
<evidence type="ECO:0000259" key="5">
    <source>
        <dbReference type="SMART" id="SM00704"/>
    </source>
</evidence>
<keyword evidence="4" id="KW-0411">Iron-sulfur</keyword>
<dbReference type="InterPro" id="IPR010693">
    <property type="entry name" value="Divergent_4Fe-4S_mono-cluster"/>
</dbReference>
<gene>
    <name evidence="6" type="ORF">ENSA7_12420</name>
</gene>
<dbReference type="PANTHER" id="PTHR46491">
    <property type="entry name" value="CDGSH IRON SULFUR DOMAIN PROTEIN HOMOLOG"/>
    <property type="match status" value="1"/>
</dbReference>
<protein>
    <submittedName>
        <fullName evidence="6">Iron-binding zinc finger CDGSH type</fullName>
    </submittedName>
</protein>
<feature type="domain" description="Iron-binding zinc finger CDGSH type" evidence="5">
    <location>
        <begin position="188"/>
        <end position="224"/>
    </location>
</feature>
<dbReference type="AlphaFoldDB" id="A0A2S9YW24"/>
<evidence type="ECO:0000313" key="6">
    <source>
        <dbReference type="EMBL" id="PRQ09252.1"/>
    </source>
</evidence>
<dbReference type="GO" id="GO:0046872">
    <property type="term" value="F:metal ion binding"/>
    <property type="evidence" value="ECO:0007669"/>
    <property type="project" value="UniProtKB-KW"/>
</dbReference>
<dbReference type="InterPro" id="IPR018967">
    <property type="entry name" value="FeS-contain_CDGSH-typ"/>
</dbReference>
<accession>A0A2S9YW24</accession>
<dbReference type="InterPro" id="IPR052950">
    <property type="entry name" value="CISD"/>
</dbReference>
<evidence type="ECO:0000313" key="7">
    <source>
        <dbReference type="Proteomes" id="UP000238823"/>
    </source>
</evidence>
<keyword evidence="3" id="KW-0408">Iron</keyword>
<feature type="domain" description="Iron-binding zinc finger CDGSH type" evidence="5">
    <location>
        <begin position="103"/>
        <end position="144"/>
    </location>
</feature>
<dbReference type="Gene3D" id="3.40.5.90">
    <property type="entry name" value="CDGSH iron-sulfur domain, mitoNEET-type"/>
    <property type="match status" value="2"/>
</dbReference>
<evidence type="ECO:0000256" key="4">
    <source>
        <dbReference type="ARBA" id="ARBA00023014"/>
    </source>
</evidence>
<organism evidence="6 7">
    <name type="scientific">Enhygromyxa salina</name>
    <dbReference type="NCBI Taxonomy" id="215803"/>
    <lineage>
        <taxon>Bacteria</taxon>
        <taxon>Pseudomonadati</taxon>
        <taxon>Myxococcota</taxon>
        <taxon>Polyangia</taxon>
        <taxon>Nannocystales</taxon>
        <taxon>Nannocystaceae</taxon>
        <taxon>Enhygromyxa</taxon>
    </lineage>
</organism>
<dbReference type="Pfam" id="PF06902">
    <property type="entry name" value="Fer4_19"/>
    <property type="match status" value="1"/>
</dbReference>
<evidence type="ECO:0000256" key="2">
    <source>
        <dbReference type="ARBA" id="ARBA00022723"/>
    </source>
</evidence>
<comment type="caution">
    <text evidence="6">The sequence shown here is derived from an EMBL/GenBank/DDBJ whole genome shotgun (WGS) entry which is preliminary data.</text>
</comment>
<dbReference type="PANTHER" id="PTHR46491:SF3">
    <property type="entry name" value="CDGSH IRON-SULFUR DOMAIN-CONTAINING PROTEIN 3, MITOCHONDRIAL"/>
    <property type="match status" value="1"/>
</dbReference>
<keyword evidence="2" id="KW-0479">Metal-binding</keyword>
<sequence>MVGMSDKPSIHEYPGDQVDVSWDGRLCIHVGECGRAEGPLFTGGRNPWCDPNVAGSAAEVAEVCERCPTGALTYVRKDGELERAPGRNQVVISNDGPLYFTGDLQIAGAPEDMSGVRFRAALCRCGRSANKPFCDNSHRAASDGVEPFHDAGAVGAAGQASIDEGGPLEIKRVPNGPLLVNGSFTIVTGAGRVAWRGTRHALCRCGASTNKPFCDGSHKAAGFTAE</sequence>
<proteinExistence type="predicted"/>
<evidence type="ECO:0000256" key="3">
    <source>
        <dbReference type="ARBA" id="ARBA00023004"/>
    </source>
</evidence>
<dbReference type="GO" id="GO:0005737">
    <property type="term" value="C:cytoplasm"/>
    <property type="evidence" value="ECO:0007669"/>
    <property type="project" value="UniProtKB-ARBA"/>
</dbReference>
<dbReference type="GO" id="GO:0051537">
    <property type="term" value="F:2 iron, 2 sulfur cluster binding"/>
    <property type="evidence" value="ECO:0007669"/>
    <property type="project" value="UniProtKB-KW"/>
</dbReference>
<dbReference type="Pfam" id="PF09360">
    <property type="entry name" value="zf-CDGSH"/>
    <property type="match status" value="2"/>
</dbReference>
<evidence type="ECO:0000256" key="1">
    <source>
        <dbReference type="ARBA" id="ARBA00022714"/>
    </source>
</evidence>
<dbReference type="SMART" id="SM00704">
    <property type="entry name" value="ZnF_CDGSH"/>
    <property type="match status" value="2"/>
</dbReference>
<name>A0A2S9YW24_9BACT</name>
<keyword evidence="1" id="KW-0001">2Fe-2S</keyword>
<dbReference type="EMBL" id="PVNL01000030">
    <property type="protein sequence ID" value="PRQ09252.1"/>
    <property type="molecule type" value="Genomic_DNA"/>
</dbReference>
<dbReference type="Proteomes" id="UP000238823">
    <property type="component" value="Unassembled WGS sequence"/>
</dbReference>
<reference evidence="6 7" key="1">
    <citation type="submission" date="2018-03" db="EMBL/GenBank/DDBJ databases">
        <title>Draft Genome Sequences of the Obligatory Marine Myxobacteria Enhygromyxa salina SWB007.</title>
        <authorList>
            <person name="Poehlein A."/>
            <person name="Moghaddam J.A."/>
            <person name="Harms H."/>
            <person name="Alanjari M."/>
            <person name="Koenig G.M."/>
            <person name="Daniel R."/>
            <person name="Schaeberle T.F."/>
        </authorList>
    </citation>
    <scope>NUCLEOTIDE SEQUENCE [LARGE SCALE GENOMIC DNA]</scope>
    <source>
        <strain evidence="6 7">SWB007</strain>
    </source>
</reference>